<reference evidence="1" key="1">
    <citation type="submission" date="2021-02" db="EMBL/GenBank/DDBJ databases">
        <authorList>
            <consortium name="DOE Joint Genome Institute"/>
            <person name="Ahrendt S."/>
            <person name="Looney B.P."/>
            <person name="Miyauchi S."/>
            <person name="Morin E."/>
            <person name="Drula E."/>
            <person name="Courty P.E."/>
            <person name="Chicoki N."/>
            <person name="Fauchery L."/>
            <person name="Kohler A."/>
            <person name="Kuo A."/>
            <person name="Labutti K."/>
            <person name="Pangilinan J."/>
            <person name="Lipzen A."/>
            <person name="Riley R."/>
            <person name="Andreopoulos W."/>
            <person name="He G."/>
            <person name="Johnson J."/>
            <person name="Barry K.W."/>
            <person name="Grigoriev I.V."/>
            <person name="Nagy L."/>
            <person name="Hibbett D."/>
            <person name="Henrissat B."/>
            <person name="Matheny P.B."/>
            <person name="Labbe J."/>
            <person name="Martin F."/>
        </authorList>
    </citation>
    <scope>NUCLEOTIDE SEQUENCE</scope>
    <source>
        <strain evidence="1">FP105234-sp</strain>
    </source>
</reference>
<gene>
    <name evidence="1" type="ORF">FA95DRAFT_1603332</name>
</gene>
<protein>
    <submittedName>
        <fullName evidence="1">Uncharacterized protein</fullName>
    </submittedName>
</protein>
<organism evidence="1 2">
    <name type="scientific">Auriscalpium vulgare</name>
    <dbReference type="NCBI Taxonomy" id="40419"/>
    <lineage>
        <taxon>Eukaryota</taxon>
        <taxon>Fungi</taxon>
        <taxon>Dikarya</taxon>
        <taxon>Basidiomycota</taxon>
        <taxon>Agaricomycotina</taxon>
        <taxon>Agaricomycetes</taxon>
        <taxon>Russulales</taxon>
        <taxon>Auriscalpiaceae</taxon>
        <taxon>Auriscalpium</taxon>
    </lineage>
</organism>
<evidence type="ECO:0000313" key="1">
    <source>
        <dbReference type="EMBL" id="KAI0050695.1"/>
    </source>
</evidence>
<sequence length="167" mass="18269">MGQQGIYNAVYIFPDQADYRPLHSFDDLRALVDQCALPATADGSIQEGEYGALLVKGGAPVQVIADFYDRNPDAYTWYYTAYALSRGTPGDGLNSIASAIVPPSKGPIYGPVIVVKNAPASVWSSQGKAVSDEGVVRTVWWYIKSGVDPEEVFKERTLIRLFADRDM</sequence>
<evidence type="ECO:0000313" key="2">
    <source>
        <dbReference type="Proteomes" id="UP000814033"/>
    </source>
</evidence>
<dbReference type="Proteomes" id="UP000814033">
    <property type="component" value="Unassembled WGS sequence"/>
</dbReference>
<comment type="caution">
    <text evidence="1">The sequence shown here is derived from an EMBL/GenBank/DDBJ whole genome shotgun (WGS) entry which is preliminary data.</text>
</comment>
<dbReference type="EMBL" id="MU275859">
    <property type="protein sequence ID" value="KAI0050695.1"/>
    <property type="molecule type" value="Genomic_DNA"/>
</dbReference>
<reference evidence="1" key="2">
    <citation type="journal article" date="2022" name="New Phytol.">
        <title>Evolutionary transition to the ectomycorrhizal habit in the genomes of a hyperdiverse lineage of mushroom-forming fungi.</title>
        <authorList>
            <person name="Looney B."/>
            <person name="Miyauchi S."/>
            <person name="Morin E."/>
            <person name="Drula E."/>
            <person name="Courty P.E."/>
            <person name="Kohler A."/>
            <person name="Kuo A."/>
            <person name="LaButti K."/>
            <person name="Pangilinan J."/>
            <person name="Lipzen A."/>
            <person name="Riley R."/>
            <person name="Andreopoulos W."/>
            <person name="He G."/>
            <person name="Johnson J."/>
            <person name="Nolan M."/>
            <person name="Tritt A."/>
            <person name="Barry K.W."/>
            <person name="Grigoriev I.V."/>
            <person name="Nagy L.G."/>
            <person name="Hibbett D."/>
            <person name="Henrissat B."/>
            <person name="Matheny P.B."/>
            <person name="Labbe J."/>
            <person name="Martin F.M."/>
        </authorList>
    </citation>
    <scope>NUCLEOTIDE SEQUENCE</scope>
    <source>
        <strain evidence="1">FP105234-sp</strain>
    </source>
</reference>
<accession>A0ACB8S3U2</accession>
<name>A0ACB8S3U2_9AGAM</name>
<proteinExistence type="predicted"/>
<keyword evidence="2" id="KW-1185">Reference proteome</keyword>